<feature type="transmembrane region" description="Helical" evidence="2">
    <location>
        <begin position="92"/>
        <end position="113"/>
    </location>
</feature>
<feature type="transmembrane region" description="Helical" evidence="2">
    <location>
        <begin position="178"/>
        <end position="202"/>
    </location>
</feature>
<keyword evidence="4" id="KW-1185">Reference proteome</keyword>
<dbReference type="KEGG" id="mbd:MEBOL_001223"/>
<dbReference type="RefSeq" id="WP_095976534.1">
    <property type="nucleotide sequence ID" value="NZ_CP022163.1"/>
</dbReference>
<feature type="transmembrane region" description="Helical" evidence="2">
    <location>
        <begin position="282"/>
        <end position="298"/>
    </location>
</feature>
<evidence type="ECO:0008006" key="5">
    <source>
        <dbReference type="Google" id="ProtNLM"/>
    </source>
</evidence>
<protein>
    <recommendedName>
        <fullName evidence="5">Glycosyltransferase RgtA/B/C/D-like domain-containing protein</fullName>
    </recommendedName>
</protein>
<evidence type="ECO:0000256" key="2">
    <source>
        <dbReference type="SAM" id="Phobius"/>
    </source>
</evidence>
<accession>A0A250I993</accession>
<sequence>MASPDPSEDVQAAPVPPEPGAPSGVSSWLSLLGAGLGLALVSNAFTPVNSDLGWTLAFGREWANTGVFPQVNDETFTEPGHPLVMYQWAFNVLLYALHARWGAAGVIAAKWGWMALTVAGLAASIRAVATGGLVRMVVLLASVHFMWMGFELVRAQIVSFALIALVVYAGVSGNRRALWISAPLVGLSANFHGGFLAGWFLLAGLCGARMLEARLGWSGEKPPHWSEWTVLPGVAALSSLLTPYGPRLVTETLRLSGDPARLLDREWIPLWSVGTLVYTEKVALVLLALSLLLALVFLPFRRLRLWMLLVLAVGTSLSASRHLRMAPLLLAPVVAVSLEAALARVKTLRMDRLDALAVKLSGVLALALLALWALRVPEALGFIEWPFRNPANAIAVMRLNGLSGRVWNDFDWGGLLLWAAPDSRVACDGRHVMAYSGEMIATNINLGYDKKDPLATVERYGTELVLLRRDDPALPRLTSRFTVLYCDEDACLLSRRPEDIALLREGKLRRPENFLFVSDYFKSARGPDAAWDVTVQKAASRLVSPASRAEL</sequence>
<keyword evidence="2" id="KW-0812">Transmembrane</keyword>
<keyword evidence="2" id="KW-1133">Transmembrane helix</keyword>
<dbReference type="EMBL" id="CP022163">
    <property type="protein sequence ID" value="ATB27778.1"/>
    <property type="molecule type" value="Genomic_DNA"/>
</dbReference>
<feature type="region of interest" description="Disordered" evidence="1">
    <location>
        <begin position="1"/>
        <end position="21"/>
    </location>
</feature>
<evidence type="ECO:0000313" key="4">
    <source>
        <dbReference type="Proteomes" id="UP000217289"/>
    </source>
</evidence>
<dbReference type="OrthoDB" id="9786218at2"/>
<name>A0A250I993_9BACT</name>
<feature type="transmembrane region" description="Helical" evidence="2">
    <location>
        <begin position="153"/>
        <end position="171"/>
    </location>
</feature>
<gene>
    <name evidence="3" type="ORF">MEBOL_001223</name>
</gene>
<dbReference type="AlphaFoldDB" id="A0A250I993"/>
<reference evidence="3 4" key="1">
    <citation type="submission" date="2017-06" db="EMBL/GenBank/DDBJ databases">
        <authorList>
            <person name="Kim H.J."/>
            <person name="Triplett B.A."/>
        </authorList>
    </citation>
    <scope>NUCLEOTIDE SEQUENCE [LARGE SCALE GENOMIC DNA]</scope>
    <source>
        <strain evidence="3 4">DSM 14713</strain>
    </source>
</reference>
<organism evidence="3 4">
    <name type="scientific">Melittangium boletus DSM 14713</name>
    <dbReference type="NCBI Taxonomy" id="1294270"/>
    <lineage>
        <taxon>Bacteria</taxon>
        <taxon>Pseudomonadati</taxon>
        <taxon>Myxococcota</taxon>
        <taxon>Myxococcia</taxon>
        <taxon>Myxococcales</taxon>
        <taxon>Cystobacterineae</taxon>
        <taxon>Archangiaceae</taxon>
        <taxon>Melittangium</taxon>
    </lineage>
</organism>
<feature type="transmembrane region" description="Helical" evidence="2">
    <location>
        <begin position="355"/>
        <end position="374"/>
    </location>
</feature>
<evidence type="ECO:0000256" key="1">
    <source>
        <dbReference type="SAM" id="MobiDB-lite"/>
    </source>
</evidence>
<feature type="transmembrane region" description="Helical" evidence="2">
    <location>
        <begin position="125"/>
        <end position="147"/>
    </location>
</feature>
<evidence type="ECO:0000313" key="3">
    <source>
        <dbReference type="EMBL" id="ATB27778.1"/>
    </source>
</evidence>
<keyword evidence="2" id="KW-0472">Membrane</keyword>
<dbReference type="Proteomes" id="UP000217289">
    <property type="component" value="Chromosome"/>
</dbReference>
<proteinExistence type="predicted"/>